<dbReference type="Proteomes" id="UP000826271">
    <property type="component" value="Unassembled WGS sequence"/>
</dbReference>
<name>A0AAV6WCI6_9LAMI</name>
<reference evidence="1" key="1">
    <citation type="submission" date="2019-10" db="EMBL/GenBank/DDBJ databases">
        <authorList>
            <person name="Zhang R."/>
            <person name="Pan Y."/>
            <person name="Wang J."/>
            <person name="Ma R."/>
            <person name="Yu S."/>
        </authorList>
    </citation>
    <scope>NUCLEOTIDE SEQUENCE</scope>
    <source>
        <strain evidence="1">LA-IB0</strain>
        <tissue evidence="1">Leaf</tissue>
    </source>
</reference>
<accession>A0AAV6WCI6</accession>
<sequence>MFIKTKISAAICGSVDQHKDVRALLKAIDEQFETLDEALASTLIMRVSTSKLTNVRGEGKADYGIR</sequence>
<proteinExistence type="predicted"/>
<gene>
    <name evidence="1" type="ORF">BUALT_Bualt18G0067700</name>
</gene>
<evidence type="ECO:0000313" key="2">
    <source>
        <dbReference type="Proteomes" id="UP000826271"/>
    </source>
</evidence>
<dbReference type="EMBL" id="WHWC01000018">
    <property type="protein sequence ID" value="KAG8365087.1"/>
    <property type="molecule type" value="Genomic_DNA"/>
</dbReference>
<dbReference type="AlphaFoldDB" id="A0AAV6WCI6"/>
<comment type="caution">
    <text evidence="1">The sequence shown here is derived from an EMBL/GenBank/DDBJ whole genome shotgun (WGS) entry which is preliminary data.</text>
</comment>
<protein>
    <submittedName>
        <fullName evidence="1">Uncharacterized protein</fullName>
    </submittedName>
</protein>
<organism evidence="1 2">
    <name type="scientific">Buddleja alternifolia</name>
    <dbReference type="NCBI Taxonomy" id="168488"/>
    <lineage>
        <taxon>Eukaryota</taxon>
        <taxon>Viridiplantae</taxon>
        <taxon>Streptophyta</taxon>
        <taxon>Embryophyta</taxon>
        <taxon>Tracheophyta</taxon>
        <taxon>Spermatophyta</taxon>
        <taxon>Magnoliopsida</taxon>
        <taxon>eudicotyledons</taxon>
        <taxon>Gunneridae</taxon>
        <taxon>Pentapetalae</taxon>
        <taxon>asterids</taxon>
        <taxon>lamiids</taxon>
        <taxon>Lamiales</taxon>
        <taxon>Scrophulariaceae</taxon>
        <taxon>Buddlejeae</taxon>
        <taxon>Buddleja</taxon>
    </lineage>
</organism>
<keyword evidence="2" id="KW-1185">Reference proteome</keyword>
<evidence type="ECO:0000313" key="1">
    <source>
        <dbReference type="EMBL" id="KAG8365087.1"/>
    </source>
</evidence>